<dbReference type="Proteomes" id="UP000198403">
    <property type="component" value="Unassembled WGS sequence"/>
</dbReference>
<evidence type="ECO:0008006" key="4">
    <source>
        <dbReference type="Google" id="ProtNLM"/>
    </source>
</evidence>
<dbReference type="OrthoDB" id="5189364at2"/>
<reference evidence="2 3" key="1">
    <citation type="submission" date="2017-06" db="EMBL/GenBank/DDBJ databases">
        <authorList>
            <person name="Kim H.J."/>
            <person name="Triplett B.A."/>
        </authorList>
    </citation>
    <scope>NUCLEOTIDE SEQUENCE [LARGE SCALE GENOMIC DNA]</scope>
    <source>
        <strain evidence="2 3">DSM 44272</strain>
    </source>
</reference>
<keyword evidence="1" id="KW-0472">Membrane</keyword>
<dbReference type="EMBL" id="FZNO01000029">
    <property type="protein sequence ID" value="SNR82820.1"/>
    <property type="molecule type" value="Genomic_DNA"/>
</dbReference>
<gene>
    <name evidence="2" type="ORF">SAMN06272737_1295</name>
</gene>
<evidence type="ECO:0000256" key="1">
    <source>
        <dbReference type="SAM" id="Phobius"/>
    </source>
</evidence>
<accession>A0A238ZHX4</accession>
<organism evidence="2 3">
    <name type="scientific">Blastococcus mobilis</name>
    <dbReference type="NCBI Taxonomy" id="1938746"/>
    <lineage>
        <taxon>Bacteria</taxon>
        <taxon>Bacillati</taxon>
        <taxon>Actinomycetota</taxon>
        <taxon>Actinomycetes</taxon>
        <taxon>Geodermatophilales</taxon>
        <taxon>Geodermatophilaceae</taxon>
        <taxon>Blastococcus</taxon>
    </lineage>
</organism>
<evidence type="ECO:0000313" key="2">
    <source>
        <dbReference type="EMBL" id="SNR82820.1"/>
    </source>
</evidence>
<proteinExistence type="predicted"/>
<protein>
    <recommendedName>
        <fullName evidence="4">DUF4267 domain-containing protein</fullName>
    </recommendedName>
</protein>
<name>A0A238ZHX4_9ACTN</name>
<keyword evidence="1" id="KW-1133">Transmembrane helix</keyword>
<keyword evidence="1" id="KW-0812">Transmembrane</keyword>
<sequence length="126" mass="13135">MAKTALGMSKPALVHVLTGSAALFGVTGVLAPRVLEVTYRVPSTPHTTQLLRLFGSRMLAIAAWSFTARTKEETDRVLAVATAVNCFDVLTALAAARSTGRATAVRAAATSGTFAALGFVVRSLED</sequence>
<feature type="transmembrane region" description="Helical" evidence="1">
    <location>
        <begin position="12"/>
        <end position="30"/>
    </location>
</feature>
<dbReference type="RefSeq" id="WP_141137583.1">
    <property type="nucleotide sequence ID" value="NZ_FZNO01000029.1"/>
</dbReference>
<dbReference type="AlphaFoldDB" id="A0A238ZHX4"/>
<evidence type="ECO:0000313" key="3">
    <source>
        <dbReference type="Proteomes" id="UP000198403"/>
    </source>
</evidence>
<keyword evidence="3" id="KW-1185">Reference proteome</keyword>